<dbReference type="SMART" id="SM00219">
    <property type="entry name" value="TyrKc"/>
    <property type="match status" value="1"/>
</dbReference>
<dbReference type="STRING" id="1890364.A0A2P6NMB7"/>
<dbReference type="PROSITE" id="PS00107">
    <property type="entry name" value="PROTEIN_KINASE_ATP"/>
    <property type="match status" value="1"/>
</dbReference>
<keyword evidence="3" id="KW-0547">Nucleotide-binding</keyword>
<dbReference type="EMBL" id="MDYQ01000051">
    <property type="protein sequence ID" value="PRP85048.1"/>
    <property type="molecule type" value="Genomic_DNA"/>
</dbReference>
<keyword evidence="5" id="KW-1133">Transmembrane helix</keyword>
<dbReference type="PANTHER" id="PTHR24416:SF611">
    <property type="entry name" value="TYROSINE-PROTEIN KINASE TRANSMEMBRANE RECEPTOR ROR"/>
    <property type="match status" value="1"/>
</dbReference>
<keyword evidence="7" id="KW-0675">Receptor</keyword>
<evidence type="ECO:0000259" key="6">
    <source>
        <dbReference type="PROSITE" id="PS50011"/>
    </source>
</evidence>
<sequence length="1637" mass="173621">MKDPVHPAARLGRTDELILHPMPQTIISFSDRGIKSYYRLRRNVSLIYLDTKNAEERNSIGVHQRAEVESKRVTSQSPPQLTYGMVRLVPTLFTLLAFIVTASVANVYTIQSHADIPTVWSQAISASDKNIVLSVVAPLSASQLTTYVLKGGNTQAVSLTADSIMSINNVALVFGSVTSLNITNLSFTSNATVNGAILSLTTPIISLGNCIFRNILATNVINTTATFSRIYDSQFSGNNVSHVVYFGSVGAIDVSGLEMDNNTAKLSLLYTANGGTTYSITSSSFTSNSVAYGGNQGVINRKNYVSLTVTSCNFTTNDCSRLISGTFTQFWSITDCIFDRNTADVDILSTQIPSTGPLNITRSTFISNDAPRILWLQNSNAHLRVMDSSFHDAVRTGLVVNSSLVLLDNVVVTGGNGMSFLSAIAGGSHANVTRCRFVDMDNTAIATINFTLTYVSDTLFLNSRSSGPLVGAYSGSGTTGTTILQNVTGLNSYSTSSPLFFTQSSTVSLVDCHFYNVLNSLQFDPTRTGSIPETSTATSVLTCDAPSLLVTVSGCHFENVTAASGAVAVSDNIQTAYIIGNTFLSSTGVMILVWKSAIPINRPDLIITDCLFQNIFSYSYAHIYVFSDSTLNSVTVRNVRFESCVADRHSLGLYGRISQISVTQSSYVNGRGSPFYSGSNSNVDLEGLNVTNVTQTGTSDGLITLSATSSSRVSISDVSIYNSKGQTCALQIKQSKSQTANRIFLSNVTVQGFTTVLGAGILCTDALVDTLDVAGCSFGPSNTNAFVISPSASLGMVTLTNTVLTGNLANDGAGVMVSQLSNMSFYNVTVSENVAAQRGGGLSVLGTLQSLSIYNSSFLNNRAVSGGAILYSTTCSTCNVLVVDTIVDTNPANFGSFFYEGSIGQISLVNSNFKNNVVGGAVVMLSGTYVQLSVNSTVFEQNSGGAIAGVKFSSGSTISTYASTFRANTGSNGAAVALQGSLQQLVVISTSFLGNSATAGGSIWVSGATLNTLSVFNSTFQNNRASNGASLYVSTQTNVKISQSLLANNTATGNGGALSSIFPATIFLENVVLLYNSAAKGAGIYSNSPSVNVIASKFQSNIATSEGGAIHLDTAGNSRRRDVAFADISDSDFDGNRAVRGGVMMLYQNAQVTSSSFTNNVAQQGAIFGITGASVQMSQSNATGNEAIFGSTAYVFTSGNLAGNSNIVDRYDLSTASGGFITTQGQFSQVNISCPSGTVPSNSSQGQTCITSSSVTDTVSPSDNQVTSIVSPTSSSSSSSSSSTGAIIGGVVGGVAFLLLIGVIVGIILMRRARRRQHGPEMIPMDLNIKLVDKAVVLKWSEMKDFQKVGQGAFGVVYSVQWRGINAAVKQVINQSTLTQQNLDEFLGEESHVDISEFCPAGSLHTFLNKSVDLDYDTKFKFIKGIALGMVHLSAEKIVHRDLAARNVLLTEHLEPKISDFGMSRLTETEDNAGQTQSMVGPIKWMAPEGGLIILMISHRLMPFAAISQRKYSTKSDVFSFGVVVWEICTQSEPWAGIAPVNAAVDILAGQRLIIPDDVPSQFSDIMQNCWVESPEDRPDFLEICDHLKIRSDVKKENKPVEEVPTEIVDPEAGTNYSALVSSPPRNRPLQPSDSHV</sequence>
<feature type="compositionally biased region" description="Low complexity" evidence="4">
    <location>
        <begin position="1251"/>
        <end position="1283"/>
    </location>
</feature>
<comment type="caution">
    <text evidence="7">The sequence shown here is derived from an EMBL/GenBank/DDBJ whole genome shotgun (WGS) entry which is preliminary data.</text>
</comment>
<feature type="compositionally biased region" description="Polar residues" evidence="4">
    <location>
        <begin position="1238"/>
        <end position="1250"/>
    </location>
</feature>
<feature type="binding site" evidence="3">
    <location>
        <position position="1370"/>
    </location>
    <ligand>
        <name>ATP</name>
        <dbReference type="ChEBI" id="CHEBI:30616"/>
    </ligand>
</feature>
<dbReference type="SMART" id="SM00710">
    <property type="entry name" value="PbH1"/>
    <property type="match status" value="10"/>
</dbReference>
<feature type="domain" description="Protein kinase" evidence="6">
    <location>
        <begin position="1343"/>
        <end position="1590"/>
    </location>
</feature>
<dbReference type="GO" id="GO:0043235">
    <property type="term" value="C:receptor complex"/>
    <property type="evidence" value="ECO:0007669"/>
    <property type="project" value="TreeGrafter"/>
</dbReference>
<evidence type="ECO:0000313" key="8">
    <source>
        <dbReference type="Proteomes" id="UP000241769"/>
    </source>
</evidence>
<dbReference type="InterPro" id="IPR011050">
    <property type="entry name" value="Pectin_lyase_fold/virulence"/>
</dbReference>
<evidence type="ECO:0000256" key="4">
    <source>
        <dbReference type="SAM" id="MobiDB-lite"/>
    </source>
</evidence>
<dbReference type="Proteomes" id="UP000241769">
    <property type="component" value="Unassembled WGS sequence"/>
</dbReference>
<keyword evidence="3" id="KW-0067">ATP-binding</keyword>
<dbReference type="PANTHER" id="PTHR24416">
    <property type="entry name" value="TYROSINE-PROTEIN KINASE RECEPTOR"/>
    <property type="match status" value="1"/>
</dbReference>
<name>A0A2P6NMB7_9EUKA</name>
<proteinExistence type="predicted"/>
<dbReference type="InterPro" id="IPR020635">
    <property type="entry name" value="Tyr_kinase_cat_dom"/>
</dbReference>
<dbReference type="InterPro" id="IPR000719">
    <property type="entry name" value="Prot_kinase_dom"/>
</dbReference>
<keyword evidence="8" id="KW-1185">Reference proteome</keyword>
<accession>A0A2P6NMB7</accession>
<evidence type="ECO:0000256" key="3">
    <source>
        <dbReference type="PROSITE-ProRule" id="PRU10141"/>
    </source>
</evidence>
<dbReference type="InterPro" id="IPR011009">
    <property type="entry name" value="Kinase-like_dom_sf"/>
</dbReference>
<dbReference type="GO" id="GO:0005886">
    <property type="term" value="C:plasma membrane"/>
    <property type="evidence" value="ECO:0007669"/>
    <property type="project" value="TreeGrafter"/>
</dbReference>
<dbReference type="SUPFAM" id="SSF51126">
    <property type="entry name" value="Pectin lyase-like"/>
    <property type="match status" value="3"/>
</dbReference>
<evidence type="ECO:0000256" key="1">
    <source>
        <dbReference type="ARBA" id="ARBA00004167"/>
    </source>
</evidence>
<dbReference type="InterPro" id="IPR001245">
    <property type="entry name" value="Ser-Thr/Tyr_kinase_cat_dom"/>
</dbReference>
<feature type="transmembrane region" description="Helical" evidence="5">
    <location>
        <begin position="1286"/>
        <end position="1309"/>
    </location>
</feature>
<dbReference type="SMART" id="SM00220">
    <property type="entry name" value="S_TKc"/>
    <property type="match status" value="1"/>
</dbReference>
<dbReference type="Gene3D" id="1.10.510.10">
    <property type="entry name" value="Transferase(Phosphotransferase) domain 1"/>
    <property type="match status" value="1"/>
</dbReference>
<dbReference type="PROSITE" id="PS50011">
    <property type="entry name" value="PROTEIN_KINASE_DOM"/>
    <property type="match status" value="1"/>
</dbReference>
<feature type="region of interest" description="Disordered" evidence="4">
    <location>
        <begin position="1612"/>
        <end position="1637"/>
    </location>
</feature>
<dbReference type="PROSITE" id="PS00109">
    <property type="entry name" value="PROTEIN_KINASE_TYR"/>
    <property type="match status" value="1"/>
</dbReference>
<dbReference type="InterPro" id="IPR008266">
    <property type="entry name" value="Tyr_kinase_AS"/>
</dbReference>
<dbReference type="InterPro" id="IPR050122">
    <property type="entry name" value="RTK"/>
</dbReference>
<protein>
    <submittedName>
        <fullName evidence="7">Epidermal growth factor receptor-like</fullName>
    </submittedName>
</protein>
<dbReference type="OrthoDB" id="339325at2759"/>
<dbReference type="GO" id="GO:0004714">
    <property type="term" value="F:transmembrane receptor protein tyrosine kinase activity"/>
    <property type="evidence" value="ECO:0007669"/>
    <property type="project" value="UniProtKB-EC"/>
</dbReference>
<evidence type="ECO:0000256" key="5">
    <source>
        <dbReference type="SAM" id="Phobius"/>
    </source>
</evidence>
<dbReference type="SUPFAM" id="SSF56112">
    <property type="entry name" value="Protein kinase-like (PK-like)"/>
    <property type="match status" value="1"/>
</dbReference>
<keyword evidence="5" id="KW-0812">Transmembrane</keyword>
<comment type="catalytic activity">
    <reaction evidence="2">
        <text>L-tyrosyl-[protein] + ATP = O-phospho-L-tyrosyl-[protein] + ADP + H(+)</text>
        <dbReference type="Rhea" id="RHEA:10596"/>
        <dbReference type="Rhea" id="RHEA-COMP:10136"/>
        <dbReference type="Rhea" id="RHEA-COMP:20101"/>
        <dbReference type="ChEBI" id="CHEBI:15378"/>
        <dbReference type="ChEBI" id="CHEBI:30616"/>
        <dbReference type="ChEBI" id="CHEBI:46858"/>
        <dbReference type="ChEBI" id="CHEBI:61978"/>
        <dbReference type="ChEBI" id="CHEBI:456216"/>
        <dbReference type="EC" id="2.7.10.1"/>
    </reaction>
</comment>
<comment type="subcellular location">
    <subcellularLocation>
        <location evidence="1">Membrane</location>
        <topology evidence="1">Single-pass membrane protein</topology>
    </subcellularLocation>
</comment>
<dbReference type="Gene3D" id="3.30.200.20">
    <property type="entry name" value="Phosphorylase Kinase, domain 1"/>
    <property type="match status" value="1"/>
</dbReference>
<dbReference type="InParanoid" id="A0A2P6NMB7"/>
<feature type="region of interest" description="Disordered" evidence="4">
    <location>
        <begin position="1238"/>
        <end position="1283"/>
    </location>
</feature>
<dbReference type="GO" id="GO:0007169">
    <property type="term" value="P:cell surface receptor protein tyrosine kinase signaling pathway"/>
    <property type="evidence" value="ECO:0007669"/>
    <property type="project" value="TreeGrafter"/>
</dbReference>
<keyword evidence="5" id="KW-0472">Membrane</keyword>
<dbReference type="GO" id="GO:0005524">
    <property type="term" value="F:ATP binding"/>
    <property type="evidence" value="ECO:0007669"/>
    <property type="project" value="UniProtKB-UniRule"/>
</dbReference>
<dbReference type="InterPro" id="IPR006626">
    <property type="entry name" value="PbH1"/>
</dbReference>
<dbReference type="InterPro" id="IPR017441">
    <property type="entry name" value="Protein_kinase_ATP_BS"/>
</dbReference>
<evidence type="ECO:0000256" key="2">
    <source>
        <dbReference type="ARBA" id="ARBA00051243"/>
    </source>
</evidence>
<feature type="compositionally biased region" description="Polar residues" evidence="4">
    <location>
        <begin position="1615"/>
        <end position="1637"/>
    </location>
</feature>
<dbReference type="Pfam" id="PF07714">
    <property type="entry name" value="PK_Tyr_Ser-Thr"/>
    <property type="match status" value="1"/>
</dbReference>
<reference evidence="7 8" key="1">
    <citation type="journal article" date="2018" name="Genome Biol. Evol.">
        <title>Multiple Roots of Fruiting Body Formation in Amoebozoa.</title>
        <authorList>
            <person name="Hillmann F."/>
            <person name="Forbes G."/>
            <person name="Novohradska S."/>
            <person name="Ferling I."/>
            <person name="Riege K."/>
            <person name="Groth M."/>
            <person name="Westermann M."/>
            <person name="Marz M."/>
            <person name="Spaller T."/>
            <person name="Winckler T."/>
            <person name="Schaap P."/>
            <person name="Glockner G."/>
        </authorList>
    </citation>
    <scope>NUCLEOTIDE SEQUENCE [LARGE SCALE GENOMIC DNA]</scope>
    <source>
        <strain evidence="7 8">Jena</strain>
    </source>
</reference>
<gene>
    <name evidence="7" type="ORF">PROFUN_07232</name>
</gene>
<organism evidence="7 8">
    <name type="scientific">Planoprotostelium fungivorum</name>
    <dbReference type="NCBI Taxonomy" id="1890364"/>
    <lineage>
        <taxon>Eukaryota</taxon>
        <taxon>Amoebozoa</taxon>
        <taxon>Evosea</taxon>
        <taxon>Variosea</taxon>
        <taxon>Cavosteliida</taxon>
        <taxon>Cavosteliaceae</taxon>
        <taxon>Planoprotostelium</taxon>
    </lineage>
</organism>
<evidence type="ECO:0000313" key="7">
    <source>
        <dbReference type="EMBL" id="PRP85048.1"/>
    </source>
</evidence>